<protein>
    <submittedName>
        <fullName evidence="1">Uncharacterized protein</fullName>
    </submittedName>
</protein>
<reference evidence="1 2" key="1">
    <citation type="submission" date="2018-07" db="EMBL/GenBank/DDBJ databases">
        <title>A high quality draft genome assembly of the barn swallow (H. rustica rustica).</title>
        <authorList>
            <person name="Formenti G."/>
            <person name="Chiara M."/>
            <person name="Poveda L."/>
            <person name="Francoijs K.-J."/>
            <person name="Bonisoli-Alquati A."/>
            <person name="Canova L."/>
            <person name="Gianfranceschi L."/>
            <person name="Horner D.S."/>
            <person name="Saino N."/>
        </authorList>
    </citation>
    <scope>NUCLEOTIDE SEQUENCE [LARGE SCALE GENOMIC DNA]</scope>
    <source>
        <strain evidence="1">Chelidonia</strain>
        <tissue evidence="1">Blood</tissue>
    </source>
</reference>
<accession>A0A3M0KDY1</accession>
<dbReference type="AlphaFoldDB" id="A0A3M0KDY1"/>
<name>A0A3M0KDY1_HIRRU</name>
<evidence type="ECO:0000313" key="2">
    <source>
        <dbReference type="Proteomes" id="UP000269221"/>
    </source>
</evidence>
<organism evidence="1 2">
    <name type="scientific">Hirundo rustica rustica</name>
    <dbReference type="NCBI Taxonomy" id="333673"/>
    <lineage>
        <taxon>Eukaryota</taxon>
        <taxon>Metazoa</taxon>
        <taxon>Chordata</taxon>
        <taxon>Craniata</taxon>
        <taxon>Vertebrata</taxon>
        <taxon>Euteleostomi</taxon>
        <taxon>Archelosauria</taxon>
        <taxon>Archosauria</taxon>
        <taxon>Dinosauria</taxon>
        <taxon>Saurischia</taxon>
        <taxon>Theropoda</taxon>
        <taxon>Coelurosauria</taxon>
        <taxon>Aves</taxon>
        <taxon>Neognathae</taxon>
        <taxon>Neoaves</taxon>
        <taxon>Telluraves</taxon>
        <taxon>Australaves</taxon>
        <taxon>Passeriformes</taxon>
        <taxon>Sylvioidea</taxon>
        <taxon>Hirundinidae</taxon>
        <taxon>Hirundo</taxon>
    </lineage>
</organism>
<keyword evidence="2" id="KW-1185">Reference proteome</keyword>
<sequence>MALAPAQGCDESSGIAGTWIWSSWVNETELGRNYQGSKILVTSSGCWGFSEASEVRVPLLWAFQQAVHSTDMEMNLSGPTDSHNLNLETFPSCSRTILLELLWSVQQSKQSCPTFLAIPRTCDASETTGMGDVTKVPQILLSFGTVPCAPLPGCVLKHIAGRLVRRRLVREIRANYGNILKSQSARNITRHHALISKPERKR</sequence>
<evidence type="ECO:0000313" key="1">
    <source>
        <dbReference type="EMBL" id="RMC09260.1"/>
    </source>
</evidence>
<gene>
    <name evidence="1" type="ORF">DUI87_14268</name>
</gene>
<comment type="caution">
    <text evidence="1">The sequence shown here is derived from an EMBL/GenBank/DDBJ whole genome shotgun (WGS) entry which is preliminary data.</text>
</comment>
<proteinExistence type="predicted"/>
<dbReference type="EMBL" id="QRBI01000116">
    <property type="protein sequence ID" value="RMC09260.1"/>
    <property type="molecule type" value="Genomic_DNA"/>
</dbReference>
<dbReference type="Proteomes" id="UP000269221">
    <property type="component" value="Unassembled WGS sequence"/>
</dbReference>